<gene>
    <name evidence="2" type="ORF">VPK24_00335</name>
</gene>
<evidence type="ECO:0000313" key="2">
    <source>
        <dbReference type="EMBL" id="MFG3816067.1"/>
    </source>
</evidence>
<protein>
    <submittedName>
        <fullName evidence="2">DUF456 family protein</fullName>
    </submittedName>
</protein>
<keyword evidence="1" id="KW-0472">Membrane</keyword>
<dbReference type="PANTHER" id="PTHR39165">
    <property type="entry name" value="IG HYPOTHETICAL 17883"/>
    <property type="match status" value="1"/>
</dbReference>
<feature type="transmembrane region" description="Helical" evidence="1">
    <location>
        <begin position="36"/>
        <end position="69"/>
    </location>
</feature>
<comment type="caution">
    <text evidence="2">The sequence shown here is derived from an EMBL/GenBank/DDBJ whole genome shotgun (WGS) entry which is preliminary data.</text>
</comment>
<reference evidence="3" key="1">
    <citation type="journal article" date="2024" name="Algal Res.">
        <title>Biochemical, toxicological and genomic investigation of a high-biomass producing Limnothrix strain isolated from Italian shallow drinking water reservoir.</title>
        <authorList>
            <person name="Simonazzi M."/>
            <person name="Shishido T.K."/>
            <person name="Delbaje E."/>
            <person name="Wahlsten M."/>
            <person name="Fewer D.P."/>
            <person name="Sivonen K."/>
            <person name="Pezzolesi L."/>
            <person name="Pistocchi R."/>
        </authorList>
    </citation>
    <scope>NUCLEOTIDE SEQUENCE [LARGE SCALE GENOMIC DNA]</scope>
    <source>
        <strain evidence="3">LRLZ20PSL1</strain>
    </source>
</reference>
<keyword evidence="3" id="KW-1185">Reference proteome</keyword>
<feature type="transmembrane region" description="Helical" evidence="1">
    <location>
        <begin position="89"/>
        <end position="106"/>
    </location>
</feature>
<accession>A0ABW7C4K5</accession>
<feature type="transmembrane region" description="Helical" evidence="1">
    <location>
        <begin position="112"/>
        <end position="130"/>
    </location>
</feature>
<dbReference type="Proteomes" id="UP001604335">
    <property type="component" value="Unassembled WGS sequence"/>
</dbReference>
<dbReference type="RefSeq" id="WP_099532400.1">
    <property type="nucleotide sequence ID" value="NZ_JAZAQF010000001.1"/>
</dbReference>
<keyword evidence="1" id="KW-1133">Transmembrane helix</keyword>
<sequence>MDGQTGQTILYLGLIAMALVGVLGSFIPAIPGPSLVVLAVVIWGAVKGWALVTTALWVSIAVLVLSLLIDNLAGIIGAQKAGASQWGQIGSIVGLLLGFFGLLPALPIGGPLAGILLGPVLGAVVGEMLYRRTVPLVPRFKVSLKAALGILLGSIIGNVIQGLLALMAAIVFVGTTWNQAM</sequence>
<feature type="transmembrane region" description="Helical" evidence="1">
    <location>
        <begin position="150"/>
        <end position="173"/>
    </location>
</feature>
<keyword evidence="1" id="KW-0812">Transmembrane</keyword>
<dbReference type="Pfam" id="PF04306">
    <property type="entry name" value="DUF456"/>
    <property type="match status" value="1"/>
</dbReference>
<dbReference type="PANTHER" id="PTHR39165:SF1">
    <property type="entry name" value="DUF456 DOMAIN-CONTAINING PROTEIN"/>
    <property type="match status" value="1"/>
</dbReference>
<evidence type="ECO:0000313" key="3">
    <source>
        <dbReference type="Proteomes" id="UP001604335"/>
    </source>
</evidence>
<organism evidence="2 3">
    <name type="scientific">Limnothrix redekei LRLZ20PSL1</name>
    <dbReference type="NCBI Taxonomy" id="3112953"/>
    <lineage>
        <taxon>Bacteria</taxon>
        <taxon>Bacillati</taxon>
        <taxon>Cyanobacteriota</taxon>
        <taxon>Cyanophyceae</taxon>
        <taxon>Pseudanabaenales</taxon>
        <taxon>Pseudanabaenaceae</taxon>
        <taxon>Limnothrix</taxon>
    </lineage>
</organism>
<dbReference type="InterPro" id="IPR007403">
    <property type="entry name" value="DUF456"/>
</dbReference>
<proteinExistence type="predicted"/>
<evidence type="ECO:0000256" key="1">
    <source>
        <dbReference type="SAM" id="Phobius"/>
    </source>
</evidence>
<name>A0ABW7C4K5_9CYAN</name>
<dbReference type="EMBL" id="JAZAQF010000001">
    <property type="protein sequence ID" value="MFG3816067.1"/>
    <property type="molecule type" value="Genomic_DNA"/>
</dbReference>
<feature type="transmembrane region" description="Helical" evidence="1">
    <location>
        <begin position="9"/>
        <end position="30"/>
    </location>
</feature>